<gene>
    <name evidence="4" type="ORF">Nans01_11740</name>
</gene>
<feature type="region of interest" description="Disordered" evidence="1">
    <location>
        <begin position="1"/>
        <end position="25"/>
    </location>
</feature>
<dbReference type="Proteomes" id="UP001165092">
    <property type="component" value="Unassembled WGS sequence"/>
</dbReference>
<feature type="transmembrane region" description="Helical" evidence="2">
    <location>
        <begin position="35"/>
        <end position="56"/>
    </location>
</feature>
<keyword evidence="2" id="KW-1133">Transmembrane helix</keyword>
<keyword evidence="5" id="KW-1185">Reference proteome</keyword>
<evidence type="ECO:0000313" key="5">
    <source>
        <dbReference type="Proteomes" id="UP001165092"/>
    </source>
</evidence>
<organism evidence="4 5">
    <name type="scientific">Nocardiopsis ansamitocini</name>
    <dbReference type="NCBI Taxonomy" id="1670832"/>
    <lineage>
        <taxon>Bacteria</taxon>
        <taxon>Bacillati</taxon>
        <taxon>Actinomycetota</taxon>
        <taxon>Actinomycetes</taxon>
        <taxon>Streptosporangiales</taxon>
        <taxon>Nocardiopsidaceae</taxon>
        <taxon>Nocardiopsis</taxon>
    </lineage>
</organism>
<feature type="compositionally biased region" description="Basic and acidic residues" evidence="1">
    <location>
        <begin position="1"/>
        <end position="15"/>
    </location>
</feature>
<keyword evidence="2" id="KW-0812">Transmembrane</keyword>
<proteinExistence type="predicted"/>
<sequence length="170" mass="17791">MTTRDVDGARTPHRTERPKRRSEHISPAGAAAVRLTARGAIVGMVLFSFASALVASLTELPVINGIGFLLACASAALLVRSGDLLSLSVSPPLAYFTAALSAEAVLTLGTEGFVRGVAIGMGTRLAEVAPWLFAGTALVLVVTIVRGLPANVRELGDELSGRRNRMAQRK</sequence>
<evidence type="ECO:0000259" key="3">
    <source>
        <dbReference type="Pfam" id="PF20177"/>
    </source>
</evidence>
<accession>A0A9W6P4F0</accession>
<comment type="caution">
    <text evidence="4">The sequence shown here is derived from an EMBL/GenBank/DDBJ whole genome shotgun (WGS) entry which is preliminary data.</text>
</comment>
<feature type="transmembrane region" description="Helical" evidence="2">
    <location>
        <begin position="129"/>
        <end position="148"/>
    </location>
</feature>
<dbReference type="RefSeq" id="WP_285757636.1">
    <property type="nucleotide sequence ID" value="NZ_BSQG01000001.1"/>
</dbReference>
<evidence type="ECO:0000256" key="1">
    <source>
        <dbReference type="SAM" id="MobiDB-lite"/>
    </source>
</evidence>
<name>A0A9W6P4F0_9ACTN</name>
<dbReference type="AlphaFoldDB" id="A0A9W6P4F0"/>
<dbReference type="Pfam" id="PF20177">
    <property type="entry name" value="DUF6542"/>
    <property type="match status" value="1"/>
</dbReference>
<feature type="transmembrane region" description="Helical" evidence="2">
    <location>
        <begin position="92"/>
        <end position="109"/>
    </location>
</feature>
<reference evidence="4" key="1">
    <citation type="submission" date="2023-02" db="EMBL/GenBank/DDBJ databases">
        <title>Nocardiopsis ansamitocini NBRC 112285.</title>
        <authorList>
            <person name="Ichikawa N."/>
            <person name="Sato H."/>
            <person name="Tonouchi N."/>
        </authorList>
    </citation>
    <scope>NUCLEOTIDE SEQUENCE</scope>
    <source>
        <strain evidence="4">NBRC 112285</strain>
    </source>
</reference>
<dbReference type="InterPro" id="IPR046672">
    <property type="entry name" value="DUF6542"/>
</dbReference>
<dbReference type="EMBL" id="BSQG01000001">
    <property type="protein sequence ID" value="GLU46823.1"/>
    <property type="molecule type" value="Genomic_DNA"/>
</dbReference>
<feature type="transmembrane region" description="Helical" evidence="2">
    <location>
        <begin position="62"/>
        <end position="80"/>
    </location>
</feature>
<evidence type="ECO:0000313" key="4">
    <source>
        <dbReference type="EMBL" id="GLU46823.1"/>
    </source>
</evidence>
<keyword evidence="2" id="KW-0472">Membrane</keyword>
<protein>
    <recommendedName>
        <fullName evidence="3">DUF6542 domain-containing protein</fullName>
    </recommendedName>
</protein>
<feature type="domain" description="DUF6542" evidence="3">
    <location>
        <begin position="34"/>
        <end position="149"/>
    </location>
</feature>
<evidence type="ECO:0000256" key="2">
    <source>
        <dbReference type="SAM" id="Phobius"/>
    </source>
</evidence>